<sequence length="81" mass="8946">MVHTSKATSQFGPSPEISDEMQKLIADGKKKFDDDISQLAQDVKERLSKDKSLDVKDSPKEVSDDENQSNVPVGANDYDFG</sequence>
<feature type="region of interest" description="Disordered" evidence="1">
    <location>
        <begin position="45"/>
        <end position="81"/>
    </location>
</feature>
<proteinExistence type="predicted"/>
<gene>
    <name evidence="2" type="ORF">MAR_017533</name>
</gene>
<protein>
    <submittedName>
        <fullName evidence="2">Uncharacterized protein</fullName>
    </submittedName>
</protein>
<evidence type="ECO:0000313" key="2">
    <source>
        <dbReference type="EMBL" id="WAR07575.1"/>
    </source>
</evidence>
<evidence type="ECO:0000313" key="3">
    <source>
        <dbReference type="Proteomes" id="UP001164746"/>
    </source>
</evidence>
<organism evidence="2 3">
    <name type="scientific">Mya arenaria</name>
    <name type="common">Soft-shell clam</name>
    <dbReference type="NCBI Taxonomy" id="6604"/>
    <lineage>
        <taxon>Eukaryota</taxon>
        <taxon>Metazoa</taxon>
        <taxon>Spiralia</taxon>
        <taxon>Lophotrochozoa</taxon>
        <taxon>Mollusca</taxon>
        <taxon>Bivalvia</taxon>
        <taxon>Autobranchia</taxon>
        <taxon>Heteroconchia</taxon>
        <taxon>Euheterodonta</taxon>
        <taxon>Imparidentia</taxon>
        <taxon>Neoheterodontei</taxon>
        <taxon>Myida</taxon>
        <taxon>Myoidea</taxon>
        <taxon>Myidae</taxon>
        <taxon>Mya</taxon>
    </lineage>
</organism>
<dbReference type="Proteomes" id="UP001164746">
    <property type="component" value="Chromosome 6"/>
</dbReference>
<reference evidence="2" key="1">
    <citation type="submission" date="2022-11" db="EMBL/GenBank/DDBJ databases">
        <title>Centuries of genome instability and evolution in soft-shell clam transmissible cancer (bioRxiv).</title>
        <authorList>
            <person name="Hart S.F.M."/>
            <person name="Yonemitsu M.A."/>
            <person name="Giersch R.M."/>
            <person name="Beal B.F."/>
            <person name="Arriagada G."/>
            <person name="Davis B.W."/>
            <person name="Ostrander E.A."/>
            <person name="Goff S.P."/>
            <person name="Metzger M.J."/>
        </authorList>
    </citation>
    <scope>NUCLEOTIDE SEQUENCE</scope>
    <source>
        <strain evidence="2">MELC-2E11</strain>
        <tissue evidence="2">Siphon/mantle</tissue>
    </source>
</reference>
<dbReference type="EMBL" id="CP111017">
    <property type="protein sequence ID" value="WAR07575.1"/>
    <property type="molecule type" value="Genomic_DNA"/>
</dbReference>
<name>A0ABY7ECJ4_MYAAR</name>
<keyword evidence="3" id="KW-1185">Reference proteome</keyword>
<feature type="compositionally biased region" description="Basic and acidic residues" evidence="1">
    <location>
        <begin position="45"/>
        <end position="62"/>
    </location>
</feature>
<evidence type="ECO:0000256" key="1">
    <source>
        <dbReference type="SAM" id="MobiDB-lite"/>
    </source>
</evidence>
<accession>A0ABY7ECJ4</accession>